<dbReference type="STRING" id="1434700.SAMN06296427_10540"/>
<dbReference type="GO" id="GO:0046872">
    <property type="term" value="F:metal ion binding"/>
    <property type="evidence" value="ECO:0007669"/>
    <property type="project" value="UniProtKB-KW"/>
</dbReference>
<accession>A0A1W2ATK0</accession>
<evidence type="ECO:0000256" key="4">
    <source>
        <dbReference type="PROSITE-ProRule" id="PRU00433"/>
    </source>
</evidence>
<evidence type="ECO:0000256" key="1">
    <source>
        <dbReference type="ARBA" id="ARBA00022617"/>
    </source>
</evidence>
<gene>
    <name evidence="6" type="ORF">SAMN06296427_10540</name>
</gene>
<evidence type="ECO:0000256" key="3">
    <source>
        <dbReference type="ARBA" id="ARBA00023004"/>
    </source>
</evidence>
<organism evidence="6 7">
    <name type="scientific">Moheibacter sediminis</name>
    <dbReference type="NCBI Taxonomy" id="1434700"/>
    <lineage>
        <taxon>Bacteria</taxon>
        <taxon>Pseudomonadati</taxon>
        <taxon>Bacteroidota</taxon>
        <taxon>Flavobacteriia</taxon>
        <taxon>Flavobacteriales</taxon>
        <taxon>Weeksellaceae</taxon>
        <taxon>Moheibacter</taxon>
    </lineage>
</organism>
<keyword evidence="2 4" id="KW-0479">Metal-binding</keyword>
<dbReference type="GO" id="GO:0020037">
    <property type="term" value="F:heme binding"/>
    <property type="evidence" value="ECO:0007669"/>
    <property type="project" value="InterPro"/>
</dbReference>
<dbReference type="PANTHER" id="PTHR30600">
    <property type="entry name" value="CYTOCHROME C PEROXIDASE-RELATED"/>
    <property type="match status" value="1"/>
</dbReference>
<dbReference type="InterPro" id="IPR036909">
    <property type="entry name" value="Cyt_c-like_dom_sf"/>
</dbReference>
<dbReference type="SUPFAM" id="SSF46626">
    <property type="entry name" value="Cytochrome c"/>
    <property type="match status" value="1"/>
</dbReference>
<dbReference type="PROSITE" id="PS51007">
    <property type="entry name" value="CYTC"/>
    <property type="match status" value="1"/>
</dbReference>
<dbReference type="InterPro" id="IPR010538">
    <property type="entry name" value="DHOR"/>
</dbReference>
<sequence length="453" mass="50503">MRSFSFRILIFSIIVLKSCQSDEIDYGQPVDMEREYAGGETTIFTMSNIAYSSPANNLSGYFLEMHLAGDMEFEQIFVTAPAPLNQGLGPVYNNSSCIKCHPSDGRGKFPQNINSFSSLLFRVSISGVDAHNGPLTVPGYGTQIQNHAVVGFVPEADYQVIWTELTETLSDGTIVNLRKPLYSLNNLYQEIPSDIMLSPRIAPPVFGLGLLEFIPETDLLLMADEFDHNGDGISGKANYVWNPITQRVELGRFGWKANVSTIELQVASAYHEDMGITNPIFSHDFPADGWTDDPEISDLILNQVVIYCQTLAVPAARKVDNPDVNNGYKLFQQMNCSNCHIPKQKTGYSPIPALSNQVFYPFTDLLLHDMGEGLADNRPDYLATGREWKTRPLWGIGLQIIVNGHTEYLHDGRARNLTEAILWHGGEAENSKNAFKNLPTKDREDLLLFLNSL</sequence>
<feature type="domain" description="Cytochrome c" evidence="5">
    <location>
        <begin position="322"/>
        <end position="453"/>
    </location>
</feature>
<dbReference type="InterPro" id="IPR009056">
    <property type="entry name" value="Cyt_c-like_dom"/>
</dbReference>
<protein>
    <submittedName>
        <fullName evidence="6">CxxC motif-containing protein, DUF1111 family</fullName>
    </submittedName>
</protein>
<keyword evidence="3 4" id="KW-0408">Iron</keyword>
<keyword evidence="1 4" id="KW-0349">Heme</keyword>
<dbReference type="GO" id="GO:0004130">
    <property type="term" value="F:cytochrome-c peroxidase activity"/>
    <property type="evidence" value="ECO:0007669"/>
    <property type="project" value="TreeGrafter"/>
</dbReference>
<dbReference type="Gene3D" id="1.10.760.10">
    <property type="entry name" value="Cytochrome c-like domain"/>
    <property type="match status" value="1"/>
</dbReference>
<evidence type="ECO:0000313" key="6">
    <source>
        <dbReference type="EMBL" id="SMC63528.1"/>
    </source>
</evidence>
<dbReference type="Pfam" id="PF06537">
    <property type="entry name" value="DHOR"/>
    <property type="match status" value="1"/>
</dbReference>
<dbReference type="InterPro" id="IPR051395">
    <property type="entry name" value="Cytochrome_c_Peroxidase/MauG"/>
</dbReference>
<keyword evidence="7" id="KW-1185">Reference proteome</keyword>
<evidence type="ECO:0000256" key="2">
    <source>
        <dbReference type="ARBA" id="ARBA00022723"/>
    </source>
</evidence>
<dbReference type="AlphaFoldDB" id="A0A1W2ATK0"/>
<reference evidence="6 7" key="1">
    <citation type="submission" date="2017-04" db="EMBL/GenBank/DDBJ databases">
        <authorList>
            <person name="Afonso C.L."/>
            <person name="Miller P.J."/>
            <person name="Scott M.A."/>
            <person name="Spackman E."/>
            <person name="Goraichik I."/>
            <person name="Dimitrov K.M."/>
            <person name="Suarez D.L."/>
            <person name="Swayne D.E."/>
        </authorList>
    </citation>
    <scope>NUCLEOTIDE SEQUENCE [LARGE SCALE GENOMIC DNA]</scope>
    <source>
        <strain evidence="6 7">CGMCC 1.12708</strain>
    </source>
</reference>
<dbReference type="GO" id="GO:0009055">
    <property type="term" value="F:electron transfer activity"/>
    <property type="evidence" value="ECO:0007669"/>
    <property type="project" value="InterPro"/>
</dbReference>
<dbReference type="PANTHER" id="PTHR30600:SF4">
    <property type="entry name" value="CYTOCHROME C DOMAIN-CONTAINING PROTEIN"/>
    <property type="match status" value="1"/>
</dbReference>
<dbReference type="PIRSF" id="PIRSF028099">
    <property type="entry name" value="DUF1111"/>
    <property type="match status" value="1"/>
</dbReference>
<dbReference type="EMBL" id="FWXS01000005">
    <property type="protein sequence ID" value="SMC63528.1"/>
    <property type="molecule type" value="Genomic_DNA"/>
</dbReference>
<proteinExistence type="predicted"/>
<dbReference type="Proteomes" id="UP000192393">
    <property type="component" value="Unassembled WGS sequence"/>
</dbReference>
<evidence type="ECO:0000259" key="5">
    <source>
        <dbReference type="PROSITE" id="PS51007"/>
    </source>
</evidence>
<evidence type="ECO:0000313" key="7">
    <source>
        <dbReference type="Proteomes" id="UP000192393"/>
    </source>
</evidence>
<name>A0A1W2ATK0_9FLAO</name>